<dbReference type="EMBL" id="CM056816">
    <property type="protein sequence ID" value="KAJ8633697.1"/>
    <property type="molecule type" value="Genomic_DNA"/>
</dbReference>
<comment type="caution">
    <text evidence="1">The sequence shown here is derived from an EMBL/GenBank/DDBJ whole genome shotgun (WGS) entry which is preliminary data.</text>
</comment>
<sequence>MMGSFSLLANTAAQKLNSSFLLLGFHHFVLSEEYRIPPRQERRRGGRAPGHCQGVVVPFGRDLTLSARRFPAEVLSRGCLWIFGLVLCLSRRSFTMGESFTIQISSDLVNRLVSDGDKLKKKTKKPKSKAPKGQQTQSKPQLNQPLDSLDMHKSPSSGGGWPLQTPLFLPAPPPPPPPLVATAELDAIRSVLQESERVLEKLQKQEANMAREVTEKAKELHDKEFKLPYQKPIPCLAEKDACLECYKDHAKDPLRCATVVKTFADCTRKARQQVNS</sequence>
<reference evidence="1 2" key="1">
    <citation type="journal article" date="2022" name="Hortic Res">
        <title>A haplotype resolved chromosomal level avocado genome allows analysis of novel avocado genes.</title>
        <authorList>
            <person name="Nath O."/>
            <person name="Fletcher S.J."/>
            <person name="Hayward A."/>
            <person name="Shaw L.M."/>
            <person name="Masouleh A.K."/>
            <person name="Furtado A."/>
            <person name="Henry R.J."/>
            <person name="Mitter N."/>
        </authorList>
    </citation>
    <scope>NUCLEOTIDE SEQUENCE [LARGE SCALE GENOMIC DNA]</scope>
    <source>
        <strain evidence="2">cv. Hass</strain>
    </source>
</reference>
<keyword evidence="2" id="KW-1185">Reference proteome</keyword>
<proteinExistence type="predicted"/>
<accession>A0ACC2LJW5</accession>
<gene>
    <name evidence="1" type="ORF">MRB53_027033</name>
</gene>
<name>A0ACC2LJW5_PERAE</name>
<evidence type="ECO:0000313" key="1">
    <source>
        <dbReference type="EMBL" id="KAJ8633697.1"/>
    </source>
</evidence>
<dbReference type="Proteomes" id="UP001234297">
    <property type="component" value="Chromosome 8"/>
</dbReference>
<protein>
    <submittedName>
        <fullName evidence="1">Uncharacterized protein</fullName>
    </submittedName>
</protein>
<evidence type="ECO:0000313" key="2">
    <source>
        <dbReference type="Proteomes" id="UP001234297"/>
    </source>
</evidence>
<organism evidence="1 2">
    <name type="scientific">Persea americana</name>
    <name type="common">Avocado</name>
    <dbReference type="NCBI Taxonomy" id="3435"/>
    <lineage>
        <taxon>Eukaryota</taxon>
        <taxon>Viridiplantae</taxon>
        <taxon>Streptophyta</taxon>
        <taxon>Embryophyta</taxon>
        <taxon>Tracheophyta</taxon>
        <taxon>Spermatophyta</taxon>
        <taxon>Magnoliopsida</taxon>
        <taxon>Magnoliidae</taxon>
        <taxon>Laurales</taxon>
        <taxon>Lauraceae</taxon>
        <taxon>Persea</taxon>
    </lineage>
</organism>